<dbReference type="PANTHER" id="PTHR34477">
    <property type="entry name" value="UPF0213 PROTEIN YHBQ"/>
    <property type="match status" value="1"/>
</dbReference>
<dbReference type="Gene3D" id="3.40.1440.10">
    <property type="entry name" value="GIY-YIG endonuclease"/>
    <property type="match status" value="1"/>
</dbReference>
<dbReference type="RefSeq" id="WP_131447182.1">
    <property type="nucleotide sequence ID" value="NZ_SJZI01000008.1"/>
</dbReference>
<organism evidence="3 4">
    <name type="scientific">Flaviaesturariibacter flavus</name>
    <dbReference type="NCBI Taxonomy" id="2502780"/>
    <lineage>
        <taxon>Bacteria</taxon>
        <taxon>Pseudomonadati</taxon>
        <taxon>Bacteroidota</taxon>
        <taxon>Chitinophagia</taxon>
        <taxon>Chitinophagales</taxon>
        <taxon>Chitinophagaceae</taxon>
        <taxon>Flaviaestuariibacter</taxon>
    </lineage>
</organism>
<name>A0A4R1BJM7_9BACT</name>
<evidence type="ECO:0000259" key="2">
    <source>
        <dbReference type="PROSITE" id="PS50164"/>
    </source>
</evidence>
<sequence>MNGFFVCIIQSEKDGSFYRGFTEDPVLRLIRHNRGESNNMRNKMPWRLVYVAEFLTKTAALQREKGLKKYSHQQIEILVKSAKNIVGRFSQVKSVLPSANPSGTDTGPVRSACLPAPL</sequence>
<evidence type="ECO:0000313" key="4">
    <source>
        <dbReference type="Proteomes" id="UP000295334"/>
    </source>
</evidence>
<dbReference type="Pfam" id="PF01541">
    <property type="entry name" value="GIY-YIG"/>
    <property type="match status" value="1"/>
</dbReference>
<comment type="similarity">
    <text evidence="1">Belongs to the UPF0213 family.</text>
</comment>
<dbReference type="InterPro" id="IPR000305">
    <property type="entry name" value="GIY-YIG_endonuc"/>
</dbReference>
<feature type="domain" description="GIY-YIG" evidence="2">
    <location>
        <begin position="2"/>
        <end position="77"/>
    </location>
</feature>
<dbReference type="EMBL" id="SJZI01000008">
    <property type="protein sequence ID" value="TCJ17408.1"/>
    <property type="molecule type" value="Genomic_DNA"/>
</dbReference>
<accession>A0A4R1BJM7</accession>
<dbReference type="OrthoDB" id="677560at2"/>
<dbReference type="AlphaFoldDB" id="A0A4R1BJM7"/>
<dbReference type="SUPFAM" id="SSF82771">
    <property type="entry name" value="GIY-YIG endonuclease"/>
    <property type="match status" value="1"/>
</dbReference>
<comment type="caution">
    <text evidence="3">The sequence shown here is derived from an EMBL/GenBank/DDBJ whole genome shotgun (WGS) entry which is preliminary data.</text>
</comment>
<dbReference type="PROSITE" id="PS50164">
    <property type="entry name" value="GIY_YIG"/>
    <property type="match status" value="1"/>
</dbReference>
<dbReference type="CDD" id="cd10449">
    <property type="entry name" value="GIY-YIG_SLX1_like"/>
    <property type="match status" value="1"/>
</dbReference>
<reference evidence="3 4" key="1">
    <citation type="submission" date="2019-03" db="EMBL/GenBank/DDBJ databases">
        <authorList>
            <person name="Kim M.K.M."/>
        </authorList>
    </citation>
    <scope>NUCLEOTIDE SEQUENCE [LARGE SCALE GENOMIC DNA]</scope>
    <source>
        <strain evidence="3 4">17J68-12</strain>
    </source>
</reference>
<evidence type="ECO:0000256" key="1">
    <source>
        <dbReference type="ARBA" id="ARBA00007435"/>
    </source>
</evidence>
<dbReference type="InterPro" id="IPR035901">
    <property type="entry name" value="GIY-YIG_endonuc_sf"/>
</dbReference>
<dbReference type="Proteomes" id="UP000295334">
    <property type="component" value="Unassembled WGS sequence"/>
</dbReference>
<keyword evidence="4" id="KW-1185">Reference proteome</keyword>
<proteinExistence type="inferred from homology"/>
<dbReference type="InterPro" id="IPR050190">
    <property type="entry name" value="UPF0213_domain"/>
</dbReference>
<gene>
    <name evidence="3" type="ORF">EPD60_04235</name>
</gene>
<protein>
    <submittedName>
        <fullName evidence="3">GIY-YIG nuclease family protein</fullName>
    </submittedName>
</protein>
<evidence type="ECO:0000313" key="3">
    <source>
        <dbReference type="EMBL" id="TCJ17408.1"/>
    </source>
</evidence>
<dbReference type="PANTHER" id="PTHR34477:SF1">
    <property type="entry name" value="UPF0213 PROTEIN YHBQ"/>
    <property type="match status" value="1"/>
</dbReference>